<sequence length="38" mass="4431">MIEQLSVTDKLLVILWGLISFLFGYFLGRNKNENKKTT</sequence>
<gene>
    <name evidence="2" type="ORF">LCGC14_0545980</name>
</gene>
<organism evidence="2">
    <name type="scientific">marine sediment metagenome</name>
    <dbReference type="NCBI Taxonomy" id="412755"/>
    <lineage>
        <taxon>unclassified sequences</taxon>
        <taxon>metagenomes</taxon>
        <taxon>ecological metagenomes</taxon>
    </lineage>
</organism>
<accession>A0A0F9UZJ8</accession>
<feature type="transmembrane region" description="Helical" evidence="1">
    <location>
        <begin position="12"/>
        <end position="28"/>
    </location>
</feature>
<name>A0A0F9UZJ8_9ZZZZ</name>
<evidence type="ECO:0000256" key="1">
    <source>
        <dbReference type="SAM" id="Phobius"/>
    </source>
</evidence>
<dbReference type="AlphaFoldDB" id="A0A0F9UZJ8"/>
<dbReference type="EMBL" id="LAZR01000741">
    <property type="protein sequence ID" value="KKN59043.1"/>
    <property type="molecule type" value="Genomic_DNA"/>
</dbReference>
<proteinExistence type="predicted"/>
<evidence type="ECO:0000313" key="2">
    <source>
        <dbReference type="EMBL" id="KKN59043.1"/>
    </source>
</evidence>
<reference evidence="2" key="1">
    <citation type="journal article" date="2015" name="Nature">
        <title>Complex archaea that bridge the gap between prokaryotes and eukaryotes.</title>
        <authorList>
            <person name="Spang A."/>
            <person name="Saw J.H."/>
            <person name="Jorgensen S.L."/>
            <person name="Zaremba-Niedzwiedzka K."/>
            <person name="Martijn J."/>
            <person name="Lind A.E."/>
            <person name="van Eijk R."/>
            <person name="Schleper C."/>
            <person name="Guy L."/>
            <person name="Ettema T.J."/>
        </authorList>
    </citation>
    <scope>NUCLEOTIDE SEQUENCE</scope>
</reference>
<keyword evidence="1" id="KW-0472">Membrane</keyword>
<comment type="caution">
    <text evidence="2">The sequence shown here is derived from an EMBL/GenBank/DDBJ whole genome shotgun (WGS) entry which is preliminary data.</text>
</comment>
<keyword evidence="1" id="KW-1133">Transmembrane helix</keyword>
<protein>
    <submittedName>
        <fullName evidence="2">Uncharacterized protein</fullName>
    </submittedName>
</protein>
<keyword evidence="1" id="KW-0812">Transmembrane</keyword>